<sequence length="74" mass="7957">MVWDVSTGSYASAFFNPAELVTNMSVGAQGTKLWYRNILANIGTYIYDLPTWTNVTTTSSNVKGTTSGLTNDAA</sequence>
<comment type="caution">
    <text evidence="1">The sequence shown here is derived from an EMBL/GenBank/DDBJ whole genome shotgun (WGS) entry which is preliminary data.</text>
</comment>
<gene>
    <name evidence="1" type="ORF">LCGC14_3055820</name>
</gene>
<proteinExistence type="predicted"/>
<reference evidence="1" key="1">
    <citation type="journal article" date="2015" name="Nature">
        <title>Complex archaea that bridge the gap between prokaryotes and eukaryotes.</title>
        <authorList>
            <person name="Spang A."/>
            <person name="Saw J.H."/>
            <person name="Jorgensen S.L."/>
            <person name="Zaremba-Niedzwiedzka K."/>
            <person name="Martijn J."/>
            <person name="Lind A.E."/>
            <person name="van Eijk R."/>
            <person name="Schleper C."/>
            <person name="Guy L."/>
            <person name="Ettema T.J."/>
        </authorList>
    </citation>
    <scope>NUCLEOTIDE SEQUENCE</scope>
</reference>
<protein>
    <submittedName>
        <fullName evidence="1">Uncharacterized protein</fullName>
    </submittedName>
</protein>
<organism evidence="1">
    <name type="scientific">marine sediment metagenome</name>
    <dbReference type="NCBI Taxonomy" id="412755"/>
    <lineage>
        <taxon>unclassified sequences</taxon>
        <taxon>metagenomes</taxon>
        <taxon>ecological metagenomes</taxon>
    </lineage>
</organism>
<name>A0A0F8ZB52_9ZZZZ</name>
<feature type="non-terminal residue" evidence="1">
    <location>
        <position position="74"/>
    </location>
</feature>
<evidence type="ECO:0000313" key="1">
    <source>
        <dbReference type="EMBL" id="KKK57301.1"/>
    </source>
</evidence>
<dbReference type="AlphaFoldDB" id="A0A0F8ZB52"/>
<dbReference type="EMBL" id="LAZR01064554">
    <property type="protein sequence ID" value="KKK57301.1"/>
    <property type="molecule type" value="Genomic_DNA"/>
</dbReference>
<accession>A0A0F8ZB52</accession>